<dbReference type="Proteomes" id="UP000604046">
    <property type="component" value="Unassembled WGS sequence"/>
</dbReference>
<proteinExistence type="predicted"/>
<feature type="signal peptide" evidence="1">
    <location>
        <begin position="1"/>
        <end position="16"/>
    </location>
</feature>
<dbReference type="OrthoDB" id="421993at2759"/>
<keyword evidence="1" id="KW-0732">Signal</keyword>
<organism evidence="3 4">
    <name type="scientific">Symbiodinium natans</name>
    <dbReference type="NCBI Taxonomy" id="878477"/>
    <lineage>
        <taxon>Eukaryota</taxon>
        <taxon>Sar</taxon>
        <taxon>Alveolata</taxon>
        <taxon>Dinophyceae</taxon>
        <taxon>Suessiales</taxon>
        <taxon>Symbiodiniaceae</taxon>
        <taxon>Symbiodinium</taxon>
    </lineage>
</organism>
<dbReference type="InterPro" id="IPR023631">
    <property type="entry name" value="Amidase_dom"/>
</dbReference>
<dbReference type="AlphaFoldDB" id="A0A812PHQ7"/>
<dbReference type="Pfam" id="PF01425">
    <property type="entry name" value="Amidase"/>
    <property type="match status" value="1"/>
</dbReference>
<keyword evidence="4" id="KW-1185">Reference proteome</keyword>
<feature type="chain" id="PRO_5032538651" evidence="1">
    <location>
        <begin position="17"/>
        <end position="622"/>
    </location>
</feature>
<dbReference type="Gene3D" id="3.90.1300.10">
    <property type="entry name" value="Amidase signature (AS) domain"/>
    <property type="match status" value="1"/>
</dbReference>
<dbReference type="PANTHER" id="PTHR11895">
    <property type="entry name" value="TRANSAMIDASE"/>
    <property type="match status" value="1"/>
</dbReference>
<protein>
    <submittedName>
        <fullName evidence="3">GatA protein</fullName>
    </submittedName>
</protein>
<gene>
    <name evidence="3" type="primary">gatA</name>
    <name evidence="3" type="ORF">SNAT2548_LOCUS18002</name>
</gene>
<accession>A0A812PHQ7</accession>
<reference evidence="3" key="1">
    <citation type="submission" date="2021-02" db="EMBL/GenBank/DDBJ databases">
        <authorList>
            <person name="Dougan E. K."/>
            <person name="Rhodes N."/>
            <person name="Thang M."/>
            <person name="Chan C."/>
        </authorList>
    </citation>
    <scope>NUCLEOTIDE SEQUENCE</scope>
</reference>
<dbReference type="PANTHER" id="PTHR11895:SF151">
    <property type="entry name" value="GLUTAMYL-TRNA(GLN) AMIDOTRANSFERASE SUBUNIT A"/>
    <property type="match status" value="1"/>
</dbReference>
<dbReference type="InterPro" id="IPR000120">
    <property type="entry name" value="Amidase"/>
</dbReference>
<dbReference type="InterPro" id="IPR036928">
    <property type="entry name" value="AS_sf"/>
</dbReference>
<dbReference type="SUPFAM" id="SSF75304">
    <property type="entry name" value="Amidase signature (AS) enzymes"/>
    <property type="match status" value="1"/>
</dbReference>
<dbReference type="EMBL" id="CAJNDS010002130">
    <property type="protein sequence ID" value="CAE7343677.1"/>
    <property type="molecule type" value="Genomic_DNA"/>
</dbReference>
<name>A0A812PHQ7_9DINO</name>
<dbReference type="GO" id="GO:0003824">
    <property type="term" value="F:catalytic activity"/>
    <property type="evidence" value="ECO:0007669"/>
    <property type="project" value="InterPro"/>
</dbReference>
<comment type="caution">
    <text evidence="3">The sequence shown here is derived from an EMBL/GenBank/DDBJ whole genome shotgun (WGS) entry which is preliminary data.</text>
</comment>
<feature type="domain" description="Amidase" evidence="2">
    <location>
        <begin position="117"/>
        <end position="565"/>
    </location>
</feature>
<evidence type="ECO:0000259" key="2">
    <source>
        <dbReference type="Pfam" id="PF01425"/>
    </source>
</evidence>
<evidence type="ECO:0000313" key="3">
    <source>
        <dbReference type="EMBL" id="CAE7343677.1"/>
    </source>
</evidence>
<evidence type="ECO:0000256" key="1">
    <source>
        <dbReference type="SAM" id="SignalP"/>
    </source>
</evidence>
<evidence type="ECO:0000313" key="4">
    <source>
        <dbReference type="Proteomes" id="UP000604046"/>
    </source>
</evidence>
<sequence length="622" mass="67103">MFRCGVLLQLALYSVAEELGTETCAPGTRRHPSFPPFDLSHGETAAWFKKNLPALPPPPTMTAEEKMYARWSAAEYISARRAGKVTCEEYAAALTKRARHYKSMNQFMNWDNDPDWPERVLAAARKMDAKAKAEGITSIAPLYGLPIPMKGTMATKDFISSAGVGILHDFRAKDDAEFIKIVIDKNGLVFGKTNVPEFAASLVSCNYADGCTLNPHDRTLTSGGSSGGAGSAVGAYLSPVAVTEDTGGSTRAPAFSNGNFGYDPTRGHFPNAGNPGMALILDQLGLNARSIEDILAIDSAVSDYDPSTVKAKEVGKLRIGVPRYPFVESYIPAGGDNPFGIEAPMAYMPSKPIMAKYEAAKEALRKAGATLVAKEWPSEEGQNVLARAFFQMKMGKEVVSPHFHVFSTYMGQVAQWMYDYLGVNATIADVFADAQSAGAGHSPRGFMALSSVASEAKLNFILQELRAAGADAWNRLFDEENLDVILIPGYLHTPTYECMASSTCEHQVKNLTSGEVVSRAEFTSVQSLFMHTFSMKHIPLPKMMVPVGLDPQGRPVGLQLLGRAGPPGSRGLGYSYDTELLKVVDLPFLKTAQAAVAAMVAADPSLARVEPSLVRGKDNLFE</sequence>